<dbReference type="EMBL" id="QUNO01000025">
    <property type="protein sequence ID" value="REH29502.1"/>
    <property type="molecule type" value="Genomic_DNA"/>
</dbReference>
<dbReference type="InterPro" id="IPR009057">
    <property type="entry name" value="Homeodomain-like_sf"/>
</dbReference>
<dbReference type="Proteomes" id="UP000256269">
    <property type="component" value="Unassembled WGS sequence"/>
</dbReference>
<comment type="caution">
    <text evidence="4">The sequence shown here is derived from an EMBL/GenBank/DDBJ whole genome shotgun (WGS) entry which is preliminary data.</text>
</comment>
<evidence type="ECO:0000313" key="5">
    <source>
        <dbReference type="Proteomes" id="UP000256269"/>
    </source>
</evidence>
<keyword evidence="5" id="KW-1185">Reference proteome</keyword>
<dbReference type="PRINTS" id="PR00455">
    <property type="entry name" value="HTHTETR"/>
</dbReference>
<evidence type="ECO:0000256" key="1">
    <source>
        <dbReference type="ARBA" id="ARBA00023125"/>
    </source>
</evidence>
<dbReference type="GO" id="GO:0003677">
    <property type="term" value="F:DNA binding"/>
    <property type="evidence" value="ECO:0007669"/>
    <property type="project" value="UniProtKB-UniRule"/>
</dbReference>
<dbReference type="Gene3D" id="1.10.357.10">
    <property type="entry name" value="Tetracycline Repressor, domain 2"/>
    <property type="match status" value="1"/>
</dbReference>
<dbReference type="PANTHER" id="PTHR30328">
    <property type="entry name" value="TRANSCRIPTIONAL REPRESSOR"/>
    <property type="match status" value="1"/>
</dbReference>
<dbReference type="InterPro" id="IPR050109">
    <property type="entry name" value="HTH-type_TetR-like_transc_reg"/>
</dbReference>
<accession>A0A3E0GXD5</accession>
<dbReference type="PROSITE" id="PS50977">
    <property type="entry name" value="HTH_TETR_2"/>
    <property type="match status" value="1"/>
</dbReference>
<feature type="DNA-binding region" description="H-T-H motif" evidence="2">
    <location>
        <begin position="24"/>
        <end position="43"/>
    </location>
</feature>
<gene>
    <name evidence="4" type="ORF">BCF44_125117</name>
</gene>
<evidence type="ECO:0000313" key="4">
    <source>
        <dbReference type="EMBL" id="REH29502.1"/>
    </source>
</evidence>
<keyword evidence="1 2" id="KW-0238">DNA-binding</keyword>
<dbReference type="SUPFAM" id="SSF46689">
    <property type="entry name" value="Homeodomain-like"/>
    <property type="match status" value="1"/>
</dbReference>
<organism evidence="4 5">
    <name type="scientific">Kutzneria buriramensis</name>
    <dbReference type="NCBI Taxonomy" id="1045776"/>
    <lineage>
        <taxon>Bacteria</taxon>
        <taxon>Bacillati</taxon>
        <taxon>Actinomycetota</taxon>
        <taxon>Actinomycetes</taxon>
        <taxon>Pseudonocardiales</taxon>
        <taxon>Pseudonocardiaceae</taxon>
        <taxon>Kutzneria</taxon>
    </lineage>
</organism>
<sequence length="194" mass="21255">MDSRAVLLQAAAEEFALSGLKGTRIREIVQRSGVNERMIYHHFGSKEGLFKAVVEHEFGGMTKAWRDALAEVRGLAPYEGMRQAFSTLFDLVHNRPLIVALALQEGIGGYSAREPLTTDALPADLRELHERGVETGVFRRDVDFDVLYATVLAVVMAAPNMAGRFPSLLAERGMDGLREQLLALLMDGLTGGAK</sequence>
<feature type="domain" description="HTH tetR-type" evidence="3">
    <location>
        <begin position="1"/>
        <end position="61"/>
    </location>
</feature>
<dbReference type="PANTHER" id="PTHR30328:SF54">
    <property type="entry name" value="HTH-TYPE TRANSCRIPTIONAL REPRESSOR SCO4008"/>
    <property type="match status" value="1"/>
</dbReference>
<evidence type="ECO:0000259" key="3">
    <source>
        <dbReference type="PROSITE" id="PS50977"/>
    </source>
</evidence>
<dbReference type="InterPro" id="IPR036271">
    <property type="entry name" value="Tet_transcr_reg_TetR-rel_C_sf"/>
</dbReference>
<dbReference type="Pfam" id="PF00440">
    <property type="entry name" value="TetR_N"/>
    <property type="match status" value="1"/>
</dbReference>
<dbReference type="Pfam" id="PF17938">
    <property type="entry name" value="TetR_C_29"/>
    <property type="match status" value="1"/>
</dbReference>
<dbReference type="SUPFAM" id="SSF48498">
    <property type="entry name" value="Tetracyclin repressor-like, C-terminal domain"/>
    <property type="match status" value="1"/>
</dbReference>
<dbReference type="InterPro" id="IPR041474">
    <property type="entry name" value="NicS_C"/>
</dbReference>
<dbReference type="RefSeq" id="WP_116181329.1">
    <property type="nucleotide sequence ID" value="NZ_CP144375.1"/>
</dbReference>
<evidence type="ECO:0000256" key="2">
    <source>
        <dbReference type="PROSITE-ProRule" id="PRU00335"/>
    </source>
</evidence>
<dbReference type="InterPro" id="IPR001647">
    <property type="entry name" value="HTH_TetR"/>
</dbReference>
<dbReference type="OrthoDB" id="4726108at2"/>
<protein>
    <submittedName>
        <fullName evidence="4">TetR/AcrR family transcriptional regulator</fullName>
    </submittedName>
</protein>
<name>A0A3E0GXD5_9PSEU</name>
<proteinExistence type="predicted"/>
<dbReference type="GO" id="GO:0006355">
    <property type="term" value="P:regulation of DNA-templated transcription"/>
    <property type="evidence" value="ECO:0007669"/>
    <property type="project" value="UniProtKB-ARBA"/>
</dbReference>
<reference evidence="4 5" key="1">
    <citation type="submission" date="2018-08" db="EMBL/GenBank/DDBJ databases">
        <title>Genomic Encyclopedia of Archaeal and Bacterial Type Strains, Phase II (KMG-II): from individual species to whole genera.</title>
        <authorList>
            <person name="Goeker M."/>
        </authorList>
    </citation>
    <scope>NUCLEOTIDE SEQUENCE [LARGE SCALE GENOMIC DNA]</scope>
    <source>
        <strain evidence="4 5">DSM 45791</strain>
    </source>
</reference>
<dbReference type="AlphaFoldDB" id="A0A3E0GXD5"/>